<protein>
    <recommendedName>
        <fullName evidence="3">Bacteriocin-type signal sequence-containing protein</fullName>
    </recommendedName>
</protein>
<evidence type="ECO:0000313" key="2">
    <source>
        <dbReference type="Proteomes" id="UP000198561"/>
    </source>
</evidence>
<reference evidence="1 2" key="1">
    <citation type="submission" date="2016-10" db="EMBL/GenBank/DDBJ databases">
        <authorList>
            <person name="de Groot N.N."/>
        </authorList>
    </citation>
    <scope>NUCLEOTIDE SEQUENCE [LARGE SCALE GENOMIC DNA]</scope>
    <source>
        <strain evidence="1 2">DSM 23031</strain>
    </source>
</reference>
<dbReference type="RefSeq" id="WP_164723311.1">
    <property type="nucleotide sequence ID" value="NZ_DALZIY010000003.1"/>
</dbReference>
<gene>
    <name evidence="1" type="ORF">SAMN05421593_3020</name>
</gene>
<evidence type="ECO:0000313" key="1">
    <source>
        <dbReference type="EMBL" id="SEH35437.1"/>
    </source>
</evidence>
<sequence length="52" mass="5567">MKKSTIQKRKLTKSELKEINGGNGPVVCPEGLCDRGDGEFVIGPVGRNGFCC</sequence>
<dbReference type="STRING" id="680127.SAMN05421593_3020"/>
<name>A0A1H6HI03_CHRCI</name>
<dbReference type="AlphaFoldDB" id="A0A1H6HI03"/>
<dbReference type="Proteomes" id="UP000198561">
    <property type="component" value="Unassembled WGS sequence"/>
</dbReference>
<proteinExistence type="predicted"/>
<dbReference type="EMBL" id="FNWQ01000003">
    <property type="protein sequence ID" value="SEH35437.1"/>
    <property type="molecule type" value="Genomic_DNA"/>
</dbReference>
<accession>A0A1H6HI03</accession>
<evidence type="ECO:0008006" key="3">
    <source>
        <dbReference type="Google" id="ProtNLM"/>
    </source>
</evidence>
<organism evidence="1 2">
    <name type="scientific">Chryseobacterium culicis</name>
    <dbReference type="NCBI Taxonomy" id="680127"/>
    <lineage>
        <taxon>Bacteria</taxon>
        <taxon>Pseudomonadati</taxon>
        <taxon>Bacteroidota</taxon>
        <taxon>Flavobacteriia</taxon>
        <taxon>Flavobacteriales</taxon>
        <taxon>Weeksellaceae</taxon>
        <taxon>Chryseobacterium group</taxon>
        <taxon>Chryseobacterium</taxon>
    </lineage>
</organism>